<organism evidence="4 5">
    <name type="scientific">Saccharomonospora xinjiangensis XJ-54</name>
    <dbReference type="NCBI Taxonomy" id="882086"/>
    <lineage>
        <taxon>Bacteria</taxon>
        <taxon>Bacillati</taxon>
        <taxon>Actinomycetota</taxon>
        <taxon>Actinomycetes</taxon>
        <taxon>Pseudonocardiales</taxon>
        <taxon>Pseudonocardiaceae</taxon>
        <taxon>Saccharomonospora</taxon>
    </lineage>
</organism>
<sequence>MTTADVRPATGGDVPEITRIQLVAWRTAFAESLGPSVLDRLAPEEMSASWAEAVDHPGTDVYVAVEGQATVGFCVAGMAPEAEVAAADGALPDDAGSTALIASLVVEPRWGRRGHGGRLLATAAAGLRRRGAERGVTWVMQSDSATLSFYRGAGWHPDGTVRTLDTGENTIKELRLTGTLDLRLEHPETSGPG</sequence>
<feature type="domain" description="N-acetyltransferase" evidence="3">
    <location>
        <begin position="4"/>
        <end position="177"/>
    </location>
</feature>
<dbReference type="HOGENOM" id="CLU_013985_18_2_11"/>
<evidence type="ECO:0000313" key="4">
    <source>
        <dbReference type="EMBL" id="EID55841.1"/>
    </source>
</evidence>
<dbReference type="OrthoDB" id="5243635at2"/>
<dbReference type="EMBL" id="JH636049">
    <property type="protein sequence ID" value="EID55841.1"/>
    <property type="molecule type" value="Genomic_DNA"/>
</dbReference>
<dbReference type="STRING" id="882086.SacxiDRAFT_3648"/>
<proteinExistence type="predicted"/>
<dbReference type="PROSITE" id="PS51186">
    <property type="entry name" value="GNAT"/>
    <property type="match status" value="1"/>
</dbReference>
<gene>
    <name evidence="4" type="ORF">SacxiDRAFT_3648</name>
</gene>
<protein>
    <submittedName>
        <fullName evidence="4">Acetyltransferase</fullName>
    </submittedName>
</protein>
<dbReference type="Gene3D" id="3.40.630.30">
    <property type="match status" value="1"/>
</dbReference>
<evidence type="ECO:0000256" key="1">
    <source>
        <dbReference type="ARBA" id="ARBA00022679"/>
    </source>
</evidence>
<dbReference type="GO" id="GO:0016747">
    <property type="term" value="F:acyltransferase activity, transferring groups other than amino-acyl groups"/>
    <property type="evidence" value="ECO:0007669"/>
    <property type="project" value="InterPro"/>
</dbReference>
<evidence type="ECO:0000313" key="5">
    <source>
        <dbReference type="Proteomes" id="UP000004691"/>
    </source>
</evidence>
<dbReference type="PANTHER" id="PTHR43877">
    <property type="entry name" value="AMINOALKYLPHOSPHONATE N-ACETYLTRANSFERASE-RELATED-RELATED"/>
    <property type="match status" value="1"/>
</dbReference>
<keyword evidence="5" id="KW-1185">Reference proteome</keyword>
<evidence type="ECO:0000256" key="2">
    <source>
        <dbReference type="ARBA" id="ARBA00023315"/>
    </source>
</evidence>
<dbReference type="InterPro" id="IPR050832">
    <property type="entry name" value="Bact_Acetyltransf"/>
</dbReference>
<dbReference type="eggNOG" id="COG1247">
    <property type="taxonomic scope" value="Bacteria"/>
</dbReference>
<dbReference type="SUPFAM" id="SSF55729">
    <property type="entry name" value="Acyl-CoA N-acyltransferases (Nat)"/>
    <property type="match status" value="1"/>
</dbReference>
<evidence type="ECO:0000259" key="3">
    <source>
        <dbReference type="PROSITE" id="PS51186"/>
    </source>
</evidence>
<dbReference type="AlphaFoldDB" id="I0V6T8"/>
<dbReference type="PANTHER" id="PTHR43877:SF1">
    <property type="entry name" value="ACETYLTRANSFERASE"/>
    <property type="match status" value="1"/>
</dbReference>
<dbReference type="RefSeq" id="WP_006240038.1">
    <property type="nucleotide sequence ID" value="NZ_JH636049.1"/>
</dbReference>
<accession>I0V6T8</accession>
<keyword evidence="2" id="KW-0012">Acyltransferase</keyword>
<keyword evidence="1 4" id="KW-0808">Transferase</keyword>
<dbReference type="Proteomes" id="UP000004691">
    <property type="component" value="Unassembled WGS sequence"/>
</dbReference>
<dbReference type="InterPro" id="IPR016181">
    <property type="entry name" value="Acyl_CoA_acyltransferase"/>
</dbReference>
<name>I0V6T8_9PSEU</name>
<dbReference type="InterPro" id="IPR000182">
    <property type="entry name" value="GNAT_dom"/>
</dbReference>
<reference evidence="4 5" key="1">
    <citation type="submission" date="2012-01" db="EMBL/GenBank/DDBJ databases">
        <title>Improved High-Quality Draft sequence of Saccharomonospora xinjiangensis XJ-54.</title>
        <authorList>
            <consortium name="US DOE Joint Genome Institute"/>
            <person name="Lucas S."/>
            <person name="Han J."/>
            <person name="Lapidus A."/>
            <person name="Cheng J.-F."/>
            <person name="Goodwin L."/>
            <person name="Pitluck S."/>
            <person name="Peters L."/>
            <person name="Mikhailova N."/>
            <person name="Teshima H."/>
            <person name="Detter J.C."/>
            <person name="Han C."/>
            <person name="Tapia R."/>
            <person name="Land M."/>
            <person name="Hauser L."/>
            <person name="Kyrpides N."/>
            <person name="Ivanova N."/>
            <person name="Pagani I."/>
            <person name="Brambilla E.-M."/>
            <person name="Klenk H.-P."/>
            <person name="Woyke T."/>
        </authorList>
    </citation>
    <scope>NUCLEOTIDE SEQUENCE [LARGE SCALE GENOMIC DNA]</scope>
    <source>
        <strain evidence="4 5">XJ-54</strain>
    </source>
</reference>
<dbReference type="Pfam" id="PF00583">
    <property type="entry name" value="Acetyltransf_1"/>
    <property type="match status" value="1"/>
</dbReference>